<reference evidence="1 2" key="1">
    <citation type="journal article" date="2011" name="J. Bacteriol.">
        <title>Genome sequence of Chthoniobacter flavus Ellin428, an aerobic heterotrophic soil bacterium.</title>
        <authorList>
            <person name="Kant R."/>
            <person name="van Passel M.W."/>
            <person name="Palva A."/>
            <person name="Lucas S."/>
            <person name="Lapidus A."/>
            <person name="Glavina Del Rio T."/>
            <person name="Dalin E."/>
            <person name="Tice H."/>
            <person name="Bruce D."/>
            <person name="Goodwin L."/>
            <person name="Pitluck S."/>
            <person name="Larimer F.W."/>
            <person name="Land M.L."/>
            <person name="Hauser L."/>
            <person name="Sangwan P."/>
            <person name="de Vos W.M."/>
            <person name="Janssen P.H."/>
            <person name="Smidt H."/>
        </authorList>
    </citation>
    <scope>NUCLEOTIDE SEQUENCE [LARGE SCALE GENOMIC DNA]</scope>
    <source>
        <strain evidence="1 2">Ellin428</strain>
    </source>
</reference>
<dbReference type="InterPro" id="IPR036520">
    <property type="entry name" value="UPF0759_sf"/>
</dbReference>
<dbReference type="Gene3D" id="3.20.20.410">
    <property type="entry name" value="Protein of unknown function UPF0759"/>
    <property type="match status" value="1"/>
</dbReference>
<organism evidence="1 2">
    <name type="scientific">Chthoniobacter flavus Ellin428</name>
    <dbReference type="NCBI Taxonomy" id="497964"/>
    <lineage>
        <taxon>Bacteria</taxon>
        <taxon>Pseudomonadati</taxon>
        <taxon>Verrucomicrobiota</taxon>
        <taxon>Spartobacteria</taxon>
        <taxon>Chthoniobacterales</taxon>
        <taxon>Chthoniobacteraceae</taxon>
        <taxon>Chthoniobacter</taxon>
    </lineage>
</organism>
<accession>B4DA16</accession>
<dbReference type="RefSeq" id="WP_006983077.1">
    <property type="nucleotide sequence ID" value="NZ_ABVL01000029.1"/>
</dbReference>
<proteinExistence type="predicted"/>
<evidence type="ECO:0000313" key="1">
    <source>
        <dbReference type="EMBL" id="EDY16643.1"/>
    </source>
</evidence>
<dbReference type="Pfam" id="PF01904">
    <property type="entry name" value="DUF72"/>
    <property type="match status" value="1"/>
</dbReference>
<dbReference type="PANTHER" id="PTHR30348:SF4">
    <property type="entry name" value="DUF72 DOMAIN-CONTAINING PROTEIN"/>
    <property type="match status" value="1"/>
</dbReference>
<comment type="caution">
    <text evidence="1">The sequence shown here is derived from an EMBL/GenBank/DDBJ whole genome shotgun (WGS) entry which is preliminary data.</text>
</comment>
<dbReference type="eggNOG" id="COG1801">
    <property type="taxonomic scope" value="Bacteria"/>
</dbReference>
<dbReference type="InParanoid" id="B4DA16"/>
<dbReference type="SUPFAM" id="SSF117396">
    <property type="entry name" value="TM1631-like"/>
    <property type="match status" value="1"/>
</dbReference>
<dbReference type="PANTHER" id="PTHR30348">
    <property type="entry name" value="UNCHARACTERIZED PROTEIN YECE"/>
    <property type="match status" value="1"/>
</dbReference>
<name>B4DA16_9BACT</name>
<dbReference type="STRING" id="497964.CfE428DRAFT_5756"/>
<keyword evidence="2" id="KW-1185">Reference proteome</keyword>
<sequence length="303" mass="34709">MKRQATIRIGISGWTYPPWRGVFFPKGLAHKRELEYAATQVASIEINGSFYSLQRPASYRNWYEVTPRGFVFAVKGSRFITHMKRLKDVEEPLANFFASGVLCLREKLGPILWQLPPNFSYDRERLTAFFDLLPRDTRAAAKLARKHDARVKGRAWTQVDRNRRLRHCLEVRHESFTTKEFIELLRRHRIGLVVADTAGKWPFLEDITADFIYARLHGHEELYRSGYSAAALQDWAAKIRAWASGRTPGTSKRLAPRLPVAKNGRDVYVYFDNDAKVHAPFDAMALAHQLRLGPPPPPGPQGV</sequence>
<evidence type="ECO:0008006" key="3">
    <source>
        <dbReference type="Google" id="ProtNLM"/>
    </source>
</evidence>
<dbReference type="InterPro" id="IPR002763">
    <property type="entry name" value="DUF72"/>
</dbReference>
<evidence type="ECO:0000313" key="2">
    <source>
        <dbReference type="Proteomes" id="UP000005824"/>
    </source>
</evidence>
<dbReference type="EMBL" id="ABVL01000029">
    <property type="protein sequence ID" value="EDY16643.1"/>
    <property type="molecule type" value="Genomic_DNA"/>
</dbReference>
<dbReference type="AlphaFoldDB" id="B4DA16"/>
<gene>
    <name evidence="1" type="ORF">CfE428DRAFT_5756</name>
</gene>
<dbReference type="Proteomes" id="UP000005824">
    <property type="component" value="Unassembled WGS sequence"/>
</dbReference>
<protein>
    <recommendedName>
        <fullName evidence="3">DUF72 domain-containing protein</fullName>
    </recommendedName>
</protein>